<dbReference type="OrthoDB" id="3626597at2759"/>
<evidence type="ECO:0000256" key="1">
    <source>
        <dbReference type="ARBA" id="ARBA00001947"/>
    </source>
</evidence>
<dbReference type="PANTHER" id="PTHR11705">
    <property type="entry name" value="PROTEASE FAMILY M14 CARBOXYPEPTIDASE A,B"/>
    <property type="match status" value="1"/>
</dbReference>
<dbReference type="Pfam" id="PF02244">
    <property type="entry name" value="Propep_M14"/>
    <property type="match status" value="1"/>
</dbReference>
<dbReference type="InterPro" id="IPR057246">
    <property type="entry name" value="CARBOXYPEPT_ZN_1"/>
</dbReference>
<keyword evidence="15" id="KW-1185">Reference proteome</keyword>
<evidence type="ECO:0000256" key="6">
    <source>
        <dbReference type="ARBA" id="ARBA00022729"/>
    </source>
</evidence>
<evidence type="ECO:0000256" key="2">
    <source>
        <dbReference type="ARBA" id="ARBA00005988"/>
    </source>
</evidence>
<evidence type="ECO:0000313" key="15">
    <source>
        <dbReference type="Proteomes" id="UP000886998"/>
    </source>
</evidence>
<keyword evidence="7" id="KW-0378">Hydrolase</keyword>
<evidence type="ECO:0000256" key="10">
    <source>
        <dbReference type="ARBA" id="ARBA00023157"/>
    </source>
</evidence>
<evidence type="ECO:0000256" key="12">
    <source>
        <dbReference type="SAM" id="SignalP"/>
    </source>
</evidence>
<reference evidence="14" key="1">
    <citation type="submission" date="2020-08" db="EMBL/GenBank/DDBJ databases">
        <title>Multicomponent nature underlies the extraordinary mechanical properties of spider dragline silk.</title>
        <authorList>
            <person name="Kono N."/>
            <person name="Nakamura H."/>
            <person name="Mori M."/>
            <person name="Yoshida Y."/>
            <person name="Ohtoshi R."/>
            <person name="Malay A.D."/>
            <person name="Moran D.A.P."/>
            <person name="Tomita M."/>
            <person name="Numata K."/>
            <person name="Arakawa K."/>
        </authorList>
    </citation>
    <scope>NUCLEOTIDE SEQUENCE</scope>
</reference>
<dbReference type="FunFam" id="3.40.630.10:FF:000084">
    <property type="entry name" value="Carboxypeptidase B2"/>
    <property type="match status" value="1"/>
</dbReference>
<keyword evidence="6 12" id="KW-0732">Signal</keyword>
<dbReference type="PANTHER" id="PTHR11705:SF91">
    <property type="entry name" value="FI01817P-RELATED"/>
    <property type="match status" value="1"/>
</dbReference>
<comment type="caution">
    <text evidence="11">Lacks conserved residue(s) required for the propagation of feature annotation.</text>
</comment>
<dbReference type="Proteomes" id="UP000886998">
    <property type="component" value="Unassembled WGS sequence"/>
</dbReference>
<keyword evidence="5" id="KW-0479">Metal-binding</keyword>
<evidence type="ECO:0000256" key="5">
    <source>
        <dbReference type="ARBA" id="ARBA00022723"/>
    </source>
</evidence>
<dbReference type="InterPro" id="IPR000834">
    <property type="entry name" value="Peptidase_M14"/>
</dbReference>
<protein>
    <submittedName>
        <fullName evidence="14">Carboxypeptidase A2</fullName>
    </submittedName>
</protein>
<dbReference type="EMBL" id="BMAV01026721">
    <property type="protein sequence ID" value="GFS52756.1"/>
    <property type="molecule type" value="Genomic_DNA"/>
</dbReference>
<evidence type="ECO:0000256" key="11">
    <source>
        <dbReference type="PROSITE-ProRule" id="PRU01379"/>
    </source>
</evidence>
<feature type="signal peptide" evidence="12">
    <location>
        <begin position="1"/>
        <end position="16"/>
    </location>
</feature>
<name>A0A8X6MFX4_9ARAC</name>
<dbReference type="GO" id="GO:0004181">
    <property type="term" value="F:metallocarboxypeptidase activity"/>
    <property type="evidence" value="ECO:0007669"/>
    <property type="project" value="InterPro"/>
</dbReference>
<keyword evidence="9" id="KW-0482">Metalloprotease</keyword>
<dbReference type="SUPFAM" id="SSF53187">
    <property type="entry name" value="Zn-dependent exopeptidases"/>
    <property type="match status" value="1"/>
</dbReference>
<proteinExistence type="inferred from homology"/>
<gene>
    <name evidence="14" type="primary">Cpa2</name>
    <name evidence="14" type="ORF">TNIN_293991</name>
</gene>
<dbReference type="SUPFAM" id="SSF54897">
    <property type="entry name" value="Protease propeptides/inhibitors"/>
    <property type="match status" value="1"/>
</dbReference>
<evidence type="ECO:0000256" key="4">
    <source>
        <dbReference type="ARBA" id="ARBA00022670"/>
    </source>
</evidence>
<evidence type="ECO:0000256" key="7">
    <source>
        <dbReference type="ARBA" id="ARBA00022801"/>
    </source>
</evidence>
<dbReference type="InterPro" id="IPR003146">
    <property type="entry name" value="M14A_act_pep"/>
</dbReference>
<keyword evidence="4" id="KW-0645">Protease</keyword>
<feature type="chain" id="PRO_5036484582" evidence="12">
    <location>
        <begin position="17"/>
        <end position="196"/>
    </location>
</feature>
<dbReference type="Gene3D" id="3.30.70.340">
    <property type="entry name" value="Metallocarboxypeptidase-like"/>
    <property type="match status" value="1"/>
</dbReference>
<dbReference type="PROSITE" id="PS52035">
    <property type="entry name" value="PEPTIDASE_M14"/>
    <property type="match status" value="1"/>
</dbReference>
<organism evidence="14 15">
    <name type="scientific">Trichonephila inaurata madagascariensis</name>
    <dbReference type="NCBI Taxonomy" id="2747483"/>
    <lineage>
        <taxon>Eukaryota</taxon>
        <taxon>Metazoa</taxon>
        <taxon>Ecdysozoa</taxon>
        <taxon>Arthropoda</taxon>
        <taxon>Chelicerata</taxon>
        <taxon>Arachnida</taxon>
        <taxon>Araneae</taxon>
        <taxon>Araneomorphae</taxon>
        <taxon>Entelegynae</taxon>
        <taxon>Araneoidea</taxon>
        <taxon>Nephilidae</taxon>
        <taxon>Trichonephila</taxon>
        <taxon>Trichonephila inaurata</taxon>
    </lineage>
</organism>
<evidence type="ECO:0000256" key="9">
    <source>
        <dbReference type="ARBA" id="ARBA00023049"/>
    </source>
</evidence>
<sequence length="196" mass="22789">MLLLALILSVVLPAFSHENFTGHKLYGLFASDEDELNLLKELVNHPEVDVWNQPIDLYEKVNVRVPPSVAENLEKQWKSEGIDFYIVTSDIQKWIDEEREENPVDDELAGRQENFQIDVYHTFEAIGASGYNKPALWIDSGIHAREWVSPATSLYIIEQLVKGYDTDPEMRELVDTFDWYIFPVINVDGYKYTWTF</sequence>
<dbReference type="InterPro" id="IPR036990">
    <property type="entry name" value="M14A-like_propep"/>
</dbReference>
<accession>A0A8X6MFX4</accession>
<dbReference type="GO" id="GO:0005615">
    <property type="term" value="C:extracellular space"/>
    <property type="evidence" value="ECO:0007669"/>
    <property type="project" value="TreeGrafter"/>
</dbReference>
<keyword evidence="10" id="KW-1015">Disulfide bond</keyword>
<evidence type="ECO:0000256" key="3">
    <source>
        <dbReference type="ARBA" id="ARBA00022645"/>
    </source>
</evidence>
<dbReference type="Pfam" id="PF00246">
    <property type="entry name" value="Peptidase_M14"/>
    <property type="match status" value="1"/>
</dbReference>
<comment type="cofactor">
    <cofactor evidence="1">
        <name>Zn(2+)</name>
        <dbReference type="ChEBI" id="CHEBI:29105"/>
    </cofactor>
</comment>
<feature type="domain" description="Peptidase M14" evidence="13">
    <location>
        <begin position="84"/>
        <end position="196"/>
    </location>
</feature>
<keyword evidence="8" id="KW-0862">Zinc</keyword>
<dbReference type="Gene3D" id="3.40.630.10">
    <property type="entry name" value="Zn peptidases"/>
    <property type="match status" value="1"/>
</dbReference>
<evidence type="ECO:0000259" key="13">
    <source>
        <dbReference type="PROSITE" id="PS52035"/>
    </source>
</evidence>
<comment type="similarity">
    <text evidence="2 11">Belongs to the peptidase M14 family.</text>
</comment>
<evidence type="ECO:0000313" key="14">
    <source>
        <dbReference type="EMBL" id="GFS52756.1"/>
    </source>
</evidence>
<dbReference type="GO" id="GO:0006508">
    <property type="term" value="P:proteolysis"/>
    <property type="evidence" value="ECO:0007669"/>
    <property type="project" value="UniProtKB-KW"/>
</dbReference>
<dbReference type="PROSITE" id="PS00132">
    <property type="entry name" value="CARBOXYPEPT_ZN_1"/>
    <property type="match status" value="1"/>
</dbReference>
<dbReference type="AlphaFoldDB" id="A0A8X6MFX4"/>
<keyword evidence="3 14" id="KW-0121">Carboxypeptidase</keyword>
<feature type="non-terminal residue" evidence="14">
    <location>
        <position position="196"/>
    </location>
</feature>
<dbReference type="GO" id="GO:0008270">
    <property type="term" value="F:zinc ion binding"/>
    <property type="evidence" value="ECO:0007669"/>
    <property type="project" value="InterPro"/>
</dbReference>
<comment type="caution">
    <text evidence="14">The sequence shown here is derived from an EMBL/GenBank/DDBJ whole genome shotgun (WGS) entry which is preliminary data.</text>
</comment>
<evidence type="ECO:0000256" key="8">
    <source>
        <dbReference type="ARBA" id="ARBA00022833"/>
    </source>
</evidence>